<comment type="caution">
    <text evidence="3">The sequence shown here is derived from an EMBL/GenBank/DDBJ whole genome shotgun (WGS) entry which is preliminary data.</text>
</comment>
<proteinExistence type="predicted"/>
<dbReference type="InterPro" id="IPR043128">
    <property type="entry name" value="Rev_trsase/Diguanyl_cyclase"/>
</dbReference>
<evidence type="ECO:0000313" key="3">
    <source>
        <dbReference type="EMBL" id="MFC5580102.1"/>
    </source>
</evidence>
<keyword evidence="3" id="KW-0808">Transferase</keyword>
<dbReference type="SUPFAM" id="SSF55785">
    <property type="entry name" value="PYP-like sensor domain (PAS domain)"/>
    <property type="match status" value="1"/>
</dbReference>
<dbReference type="SUPFAM" id="SSF55073">
    <property type="entry name" value="Nucleotide cyclase"/>
    <property type="match status" value="1"/>
</dbReference>
<dbReference type="InterPro" id="IPR013767">
    <property type="entry name" value="PAS_fold"/>
</dbReference>
<dbReference type="Gene3D" id="3.30.450.20">
    <property type="entry name" value="PAS domain"/>
    <property type="match status" value="1"/>
</dbReference>
<dbReference type="EC" id="2.7.7.65" evidence="3"/>
<keyword evidence="4" id="KW-1185">Reference proteome</keyword>
<evidence type="ECO:0000259" key="1">
    <source>
        <dbReference type="PROSITE" id="PS50112"/>
    </source>
</evidence>
<dbReference type="InterPro" id="IPR000160">
    <property type="entry name" value="GGDEF_dom"/>
</dbReference>
<dbReference type="InterPro" id="IPR035965">
    <property type="entry name" value="PAS-like_dom_sf"/>
</dbReference>
<dbReference type="NCBIfam" id="TIGR00254">
    <property type="entry name" value="GGDEF"/>
    <property type="match status" value="1"/>
</dbReference>
<dbReference type="Pfam" id="PF00989">
    <property type="entry name" value="PAS"/>
    <property type="match status" value="1"/>
</dbReference>
<dbReference type="EMBL" id="JBHSNG010000002">
    <property type="protein sequence ID" value="MFC5580102.1"/>
    <property type="molecule type" value="Genomic_DNA"/>
</dbReference>
<feature type="domain" description="GGDEF" evidence="2">
    <location>
        <begin position="157"/>
        <end position="292"/>
    </location>
</feature>
<dbReference type="InterPro" id="IPR052155">
    <property type="entry name" value="Biofilm_reg_signaling"/>
</dbReference>
<dbReference type="PANTHER" id="PTHR44757:SF2">
    <property type="entry name" value="BIOFILM ARCHITECTURE MAINTENANCE PROTEIN MBAA"/>
    <property type="match status" value="1"/>
</dbReference>
<evidence type="ECO:0000259" key="2">
    <source>
        <dbReference type="PROSITE" id="PS50887"/>
    </source>
</evidence>
<dbReference type="Proteomes" id="UP001596111">
    <property type="component" value="Unassembled WGS sequence"/>
</dbReference>
<dbReference type="InterPro" id="IPR029787">
    <property type="entry name" value="Nucleotide_cyclase"/>
</dbReference>
<dbReference type="PANTHER" id="PTHR44757">
    <property type="entry name" value="DIGUANYLATE CYCLASE DGCP"/>
    <property type="match status" value="1"/>
</dbReference>
<evidence type="ECO:0000313" key="4">
    <source>
        <dbReference type="Proteomes" id="UP001596111"/>
    </source>
</evidence>
<dbReference type="CDD" id="cd01949">
    <property type="entry name" value="GGDEF"/>
    <property type="match status" value="1"/>
</dbReference>
<dbReference type="InterPro" id="IPR000014">
    <property type="entry name" value="PAS"/>
</dbReference>
<name>A0ABW0STF1_9GAMM</name>
<reference evidence="4" key="1">
    <citation type="journal article" date="2019" name="Int. J. Syst. Evol. Microbiol.">
        <title>The Global Catalogue of Microorganisms (GCM) 10K type strain sequencing project: providing services to taxonomists for standard genome sequencing and annotation.</title>
        <authorList>
            <consortium name="The Broad Institute Genomics Platform"/>
            <consortium name="The Broad Institute Genome Sequencing Center for Infectious Disease"/>
            <person name="Wu L."/>
            <person name="Ma J."/>
        </authorList>
    </citation>
    <scope>NUCLEOTIDE SEQUENCE [LARGE SCALE GENOMIC DNA]</scope>
    <source>
        <strain evidence="4">CGMCC 1.13587</strain>
    </source>
</reference>
<sequence length="297" mass="32960">MIPKLPPLAEVLDLVPDAVCVVDAEGHFLYVNGCFEEIFGYAPGEVLGQRIFDLIHPDDRAATMQQAQQVMDGTPQRHFRNRYVHKDGHSVDIQWSARWLPDYGVRIGVAHEVTELRRTERELEHRASHDPLTGLSNRHQLQCELQYAIAHAAQTGDGLAVLYLDLDDFKEVNDRGGHDAGDRLLCEVAQRLQQGLRQGDLVARVGGDEFVALLSGCRDIEAARTVADGLRARLSLPYILPDGLFQLDASVGIACFPTDGSNPGTLLAYADRAMYVDKRQRPRRGDADLKRDIASDA</sequence>
<dbReference type="SMART" id="SM00091">
    <property type="entry name" value="PAS"/>
    <property type="match status" value="1"/>
</dbReference>
<dbReference type="PROSITE" id="PS50112">
    <property type="entry name" value="PAS"/>
    <property type="match status" value="1"/>
</dbReference>
<dbReference type="PROSITE" id="PS50887">
    <property type="entry name" value="GGDEF"/>
    <property type="match status" value="1"/>
</dbReference>
<dbReference type="SMART" id="SM00267">
    <property type="entry name" value="GGDEF"/>
    <property type="match status" value="1"/>
</dbReference>
<organism evidence="3 4">
    <name type="scientific">Rhodanobacter terrae</name>
    <dbReference type="NCBI Taxonomy" id="418647"/>
    <lineage>
        <taxon>Bacteria</taxon>
        <taxon>Pseudomonadati</taxon>
        <taxon>Pseudomonadota</taxon>
        <taxon>Gammaproteobacteria</taxon>
        <taxon>Lysobacterales</taxon>
        <taxon>Rhodanobacteraceae</taxon>
        <taxon>Rhodanobacter</taxon>
    </lineage>
</organism>
<keyword evidence="3" id="KW-0548">Nucleotidyltransferase</keyword>
<dbReference type="Pfam" id="PF00990">
    <property type="entry name" value="GGDEF"/>
    <property type="match status" value="1"/>
</dbReference>
<dbReference type="CDD" id="cd00130">
    <property type="entry name" value="PAS"/>
    <property type="match status" value="1"/>
</dbReference>
<accession>A0ABW0STF1</accession>
<dbReference type="Gene3D" id="3.30.70.270">
    <property type="match status" value="1"/>
</dbReference>
<protein>
    <submittedName>
        <fullName evidence="3">Diguanylate cyclase domain-containing protein</fullName>
        <ecNumber evidence="3">2.7.7.65</ecNumber>
    </submittedName>
</protein>
<dbReference type="RefSeq" id="WP_377324281.1">
    <property type="nucleotide sequence ID" value="NZ_JBHSNG010000002.1"/>
</dbReference>
<dbReference type="NCBIfam" id="TIGR00229">
    <property type="entry name" value="sensory_box"/>
    <property type="match status" value="1"/>
</dbReference>
<gene>
    <name evidence="3" type="ORF">ACFPPB_03065</name>
</gene>
<feature type="domain" description="PAS" evidence="1">
    <location>
        <begin position="4"/>
        <end position="74"/>
    </location>
</feature>
<dbReference type="GO" id="GO:0052621">
    <property type="term" value="F:diguanylate cyclase activity"/>
    <property type="evidence" value="ECO:0007669"/>
    <property type="project" value="UniProtKB-EC"/>
</dbReference>